<sequence length="1977" mass="224160">MENIQECEFGWTESSESNESLEEYDGDLDMAASSDDDLDLHAPLARHGPVIQANREDIAIQREYWHMCAIAFLLDYRRFSVPHLQQLINDAWHIRGNVTIVGRNSHYYILHFDVLDDLLYICSEGPWALDGALLVLERWRNNIVLDGLQLNFVSLWIQLHGLPLEYHHPDLAIRMGHILGVYERIDWDGNLPRNIRFMRIRVRVDPWLPLMPGFMLKLDNGDRIWIQCRYERVYKLCTKCGLIGHSRAQCTYSMEDIEQFLHQQRQRIQQRFQLHYGYRQRQYQQGGAPPPQPNNPTEAELPHSHINIPQDLDPHNVPLGPTQEDETASEVPPLLTSDTQPSFPTSVSDNLQHPTALWPLPENSNLHWIPINGEGPFLTNATLVPEDPPDTAPNDTHHSFNFTICFETQTQETALDLSLINLVTQLEDASNNTISNTTPTGLAQRMRTEGFRFEEGATSTQGLNHDLLNQSLADIHLEPTEPLHETLQVLWLHASPHRTYRAFSSPKLSLIGPKFVEDAQEQPHSPSPPLAPAHSHSPNDFSLSQTPLPTQSPTSTSQTVTLHHPPLEPLIPDNLNGLHLNTSPSSHNPRPKKRFRKEFEKLGRNIRQKLLCGLFTCEITGVHNFWDNLNNGDSSSHALAPLPANVIEGGLGNSPTIRQGKKLALEWNPDFLFLMETKLQAGKGTQILSRWGFDEAIEVERVGLSGGLALGWHTGIQVSITFKTQHLVHAAVIDHRGDTYAITFMYGHPVLAQRIKIWKELERIGTLVNSKWLCIGDFNQVLSEDDKLSFKDSSLSGNLDLLQTISTLSLMPIEAKGLPYTWMNKRNGDQFVMEKLDRAFGNMAWLDCYPHCLVRNLPIIASDHGPIILDSDCTPPFRHRPFRFEWMWTTHPDCPSIIRSLPVPTLSDNQIALLDQPISDAEIFQAVTQLGPLKTPGPDGIPAAFYQKYWSIVKQDVLQMVHAFFHSVLPIQSNPSRGIRQGDPLSPYLFLLCANVLSCALLKQEQIGNLKGLKIGRVAHPLSHLLFADDSFLFFKIDNKAPSIIQQTLAWYCSLSGQCINLDKSELYCTPNLSSTQKASLAHLLGVKCVDTPGKYLGINFKLRGNRISDFQDIIHKVSTKLQGWKAKLLSQAGRLTLINSVLHSIPIYTFSVFKAPQAICKKLDSIINAFWWGHDSDKKKLHLINWDTLTKPKNMGGLGIKKFGLMNKALIAKQYWRICNNPNSLLAKTLTSKYCPQEDVHTHIPKKHSSWIWRSIIGKDIPALSTGVWRVGRGHNIPINHPYWYPINPESPAHVLAQVSCVADLIDQNLGTWKTNTIHQLYPPDIAQQILSIPIPRTSTPAITDKIIWPYTSTGEFQVRKAYTLLQHDIPNGSGTLHHNWKLLWKLKLPHKILTFTWKILHHALPLKTELNKRGINCANTCSLCNSTTETMEHIFLQCSFARAVWLGVNITTASINANNIAVDHWIQNMINGPNGDSNTLELVLTTLWCIWSQRNKVIFEGITPNPMDTILTINYFVNRFLHHREDNIQPADLTLHPIKPNWTPHADWQLLITADGGGSRHSKWKGIAFIGKDRNGQTLLVGCQSTRLMHNTEAKFMAVYEAASTAISLGYTNIITLVDNKELEKLWNSDSHPNWKLQTIFEDLCYLKLHRNLLLTIKSVPKSLLVDTKALVSVASNHFVNVSSSSSSRFRPTSSGLHSNNQSLRHNLLFALLAKYYPQDFNAWRNSMLQAQQNPEAKNSQNNNEIGSVSVAPRGKGREPIFYDFLAIMEKNDLQRQASEAKRIEPTTNQDELEDVSTELRLGPYDPCITNKRKEPENLACGCGNKRMKLHSHEVEKEGGVPMGLKLGFVGGDPWVIKKRIDASDIDVQCGGLVLEKDLVKHHILTLWEPLRFIGLRYGAPVAVWDCDTKSEHQLRFKLWSTRNFVFFQHWVKEFVIRRGLKEGDVIGLYWDRSNSRFNFSVLKRNFSREPILID</sequence>
<evidence type="ECO:0000256" key="6">
    <source>
        <dbReference type="SAM" id="MobiDB-lite"/>
    </source>
</evidence>
<dbReference type="GO" id="GO:0003677">
    <property type="term" value="F:DNA binding"/>
    <property type="evidence" value="ECO:0007669"/>
    <property type="project" value="UniProtKB-KW"/>
</dbReference>
<dbReference type="GO" id="GO:0005634">
    <property type="term" value="C:nucleus"/>
    <property type="evidence" value="ECO:0007669"/>
    <property type="project" value="UniProtKB-SubCell"/>
</dbReference>
<evidence type="ECO:0000256" key="4">
    <source>
        <dbReference type="ARBA" id="ARBA00023163"/>
    </source>
</evidence>
<dbReference type="CDD" id="cd06222">
    <property type="entry name" value="RNase_H_like"/>
    <property type="match status" value="1"/>
</dbReference>
<dbReference type="PANTHER" id="PTHR33116:SF86">
    <property type="entry name" value="REVERSE TRANSCRIPTASE DOMAIN-CONTAINING PROTEIN"/>
    <property type="match status" value="1"/>
</dbReference>
<evidence type="ECO:0000259" key="12">
    <source>
        <dbReference type="Pfam" id="PF14392"/>
    </source>
</evidence>
<feature type="domain" description="Reverse transcriptase zinc-binding" evidence="10">
    <location>
        <begin position="1358"/>
        <end position="1447"/>
    </location>
</feature>
<accession>A0A2N9IAQ2</accession>
<reference evidence="13" key="1">
    <citation type="submission" date="2018-02" db="EMBL/GenBank/DDBJ databases">
        <authorList>
            <person name="Cohen D.B."/>
            <person name="Kent A.D."/>
        </authorList>
    </citation>
    <scope>NUCLEOTIDE SEQUENCE</scope>
</reference>
<dbReference type="Pfam" id="PF13966">
    <property type="entry name" value="zf-RVT"/>
    <property type="match status" value="1"/>
</dbReference>
<evidence type="ECO:0000256" key="1">
    <source>
        <dbReference type="ARBA" id="ARBA00004123"/>
    </source>
</evidence>
<keyword evidence="5" id="KW-0539">Nucleus</keyword>
<evidence type="ECO:0000313" key="13">
    <source>
        <dbReference type="EMBL" id="SPD21224.1"/>
    </source>
</evidence>
<feature type="domain" description="RNase H type-1" evidence="9">
    <location>
        <begin position="1568"/>
        <end position="1644"/>
    </location>
</feature>
<protein>
    <recommendedName>
        <fullName evidence="14">Reverse transcriptase domain-containing protein</fullName>
    </recommendedName>
</protein>
<evidence type="ECO:0000256" key="3">
    <source>
        <dbReference type="ARBA" id="ARBA00023125"/>
    </source>
</evidence>
<dbReference type="EMBL" id="OIVN01005172">
    <property type="protein sequence ID" value="SPD21224.1"/>
    <property type="molecule type" value="Genomic_DNA"/>
</dbReference>
<name>A0A2N9IAQ2_FAGSY</name>
<dbReference type="InterPro" id="IPR015300">
    <property type="entry name" value="DNA-bd_pseudobarrel_sf"/>
</dbReference>
<feature type="region of interest" description="Disordered" evidence="6">
    <location>
        <begin position="281"/>
        <end position="349"/>
    </location>
</feature>
<dbReference type="GO" id="GO:0004523">
    <property type="term" value="F:RNA-DNA hybrid ribonuclease activity"/>
    <property type="evidence" value="ECO:0007669"/>
    <property type="project" value="InterPro"/>
</dbReference>
<dbReference type="Pfam" id="PF00078">
    <property type="entry name" value="RVT_1"/>
    <property type="match status" value="1"/>
</dbReference>
<dbReference type="Pfam" id="PF03372">
    <property type="entry name" value="Exo_endo_phos"/>
    <property type="match status" value="1"/>
</dbReference>
<dbReference type="InterPro" id="IPR003340">
    <property type="entry name" value="B3_DNA-bd"/>
</dbReference>
<evidence type="ECO:0000256" key="5">
    <source>
        <dbReference type="ARBA" id="ARBA00023242"/>
    </source>
</evidence>
<dbReference type="CDD" id="cd10017">
    <property type="entry name" value="B3_DNA"/>
    <property type="match status" value="1"/>
</dbReference>
<evidence type="ECO:0000259" key="11">
    <source>
        <dbReference type="Pfam" id="PF14111"/>
    </source>
</evidence>
<evidence type="ECO:0000256" key="2">
    <source>
        <dbReference type="ARBA" id="ARBA00023015"/>
    </source>
</evidence>
<evidence type="ECO:0000259" key="8">
    <source>
        <dbReference type="Pfam" id="PF03372"/>
    </source>
</evidence>
<dbReference type="InterPro" id="IPR036691">
    <property type="entry name" value="Endo/exonu/phosph_ase_sf"/>
</dbReference>
<dbReference type="Gene3D" id="2.40.330.10">
    <property type="entry name" value="DNA-binding pseudobarrel domain"/>
    <property type="match status" value="1"/>
</dbReference>
<dbReference type="Pfam" id="PF14111">
    <property type="entry name" value="DUF4283"/>
    <property type="match status" value="1"/>
</dbReference>
<evidence type="ECO:0000259" key="9">
    <source>
        <dbReference type="Pfam" id="PF13456"/>
    </source>
</evidence>
<feature type="compositionally biased region" description="Polar residues" evidence="6">
    <location>
        <begin position="336"/>
        <end position="349"/>
    </location>
</feature>
<feature type="compositionally biased region" description="Polar residues" evidence="6">
    <location>
        <begin position="579"/>
        <end position="588"/>
    </location>
</feature>
<gene>
    <name evidence="13" type="ORF">FSB_LOCUS49106</name>
</gene>
<dbReference type="InterPro" id="IPR005135">
    <property type="entry name" value="Endo/exonuclease/phosphatase"/>
</dbReference>
<dbReference type="InterPro" id="IPR025836">
    <property type="entry name" value="Zn_knuckle_CX2CX4HX4C"/>
</dbReference>
<feature type="compositionally biased region" description="Low complexity" evidence="6">
    <location>
        <begin position="532"/>
        <end position="562"/>
    </location>
</feature>
<feature type="domain" description="Endonuclease/exonuclease/phosphatase" evidence="8">
    <location>
        <begin position="663"/>
        <end position="864"/>
    </location>
</feature>
<dbReference type="Gene3D" id="3.60.10.10">
    <property type="entry name" value="Endonuclease/exonuclease/phosphatase"/>
    <property type="match status" value="1"/>
</dbReference>
<comment type="subcellular location">
    <subcellularLocation>
        <location evidence="1">Nucleus</location>
    </subcellularLocation>
</comment>
<dbReference type="Pfam" id="PF14392">
    <property type="entry name" value="zf-CCHC_4"/>
    <property type="match status" value="1"/>
</dbReference>
<evidence type="ECO:0008006" key="14">
    <source>
        <dbReference type="Google" id="ProtNLM"/>
    </source>
</evidence>
<dbReference type="InterPro" id="IPR000477">
    <property type="entry name" value="RT_dom"/>
</dbReference>
<dbReference type="InterPro" id="IPR002156">
    <property type="entry name" value="RNaseH_domain"/>
</dbReference>
<organism evidence="13">
    <name type="scientific">Fagus sylvatica</name>
    <name type="common">Beechnut</name>
    <dbReference type="NCBI Taxonomy" id="28930"/>
    <lineage>
        <taxon>Eukaryota</taxon>
        <taxon>Viridiplantae</taxon>
        <taxon>Streptophyta</taxon>
        <taxon>Embryophyta</taxon>
        <taxon>Tracheophyta</taxon>
        <taxon>Spermatophyta</taxon>
        <taxon>Magnoliopsida</taxon>
        <taxon>eudicotyledons</taxon>
        <taxon>Gunneridae</taxon>
        <taxon>Pentapetalae</taxon>
        <taxon>rosids</taxon>
        <taxon>fabids</taxon>
        <taxon>Fagales</taxon>
        <taxon>Fagaceae</taxon>
        <taxon>Fagus</taxon>
    </lineage>
</organism>
<feature type="domain" description="DUF4283" evidence="11">
    <location>
        <begin position="63"/>
        <end position="143"/>
    </location>
</feature>
<keyword evidence="4" id="KW-0804">Transcription</keyword>
<dbReference type="Pfam" id="PF13456">
    <property type="entry name" value="RVT_3"/>
    <property type="match status" value="1"/>
</dbReference>
<keyword evidence="2" id="KW-0805">Transcription regulation</keyword>
<proteinExistence type="predicted"/>
<dbReference type="InterPro" id="IPR026960">
    <property type="entry name" value="RVT-Znf"/>
</dbReference>
<keyword evidence="3" id="KW-0238">DNA-binding</keyword>
<feature type="region of interest" description="Disordered" evidence="6">
    <location>
        <begin position="517"/>
        <end position="593"/>
    </location>
</feature>
<feature type="compositionally biased region" description="Polar residues" evidence="6">
    <location>
        <begin position="1735"/>
        <end position="1749"/>
    </location>
</feature>
<feature type="domain" description="Reverse transcriptase" evidence="7">
    <location>
        <begin position="971"/>
        <end position="1100"/>
    </location>
</feature>
<feature type="domain" description="Zinc knuckle CX2CX4HX4C" evidence="12">
    <location>
        <begin position="216"/>
        <end position="252"/>
    </location>
</feature>
<dbReference type="InterPro" id="IPR044730">
    <property type="entry name" value="RNase_H-like_dom_plant"/>
</dbReference>
<dbReference type="InterPro" id="IPR025558">
    <property type="entry name" value="DUF4283"/>
</dbReference>
<dbReference type="SUPFAM" id="SSF56219">
    <property type="entry name" value="DNase I-like"/>
    <property type="match status" value="1"/>
</dbReference>
<dbReference type="SUPFAM" id="SSF101936">
    <property type="entry name" value="DNA-binding pseudobarrel domain"/>
    <property type="match status" value="1"/>
</dbReference>
<feature type="region of interest" description="Disordered" evidence="6">
    <location>
        <begin position="1735"/>
        <end position="1754"/>
    </location>
</feature>
<evidence type="ECO:0000259" key="7">
    <source>
        <dbReference type="Pfam" id="PF00078"/>
    </source>
</evidence>
<evidence type="ECO:0000259" key="10">
    <source>
        <dbReference type="Pfam" id="PF13966"/>
    </source>
</evidence>
<dbReference type="PANTHER" id="PTHR33116">
    <property type="entry name" value="REVERSE TRANSCRIPTASE ZINC-BINDING DOMAIN-CONTAINING PROTEIN-RELATED-RELATED"/>
    <property type="match status" value="1"/>
</dbReference>